<accession>A0A8J2M840</accession>
<name>A0A8J2M840_9HEXA</name>
<evidence type="ECO:0000313" key="3">
    <source>
        <dbReference type="EMBL" id="CAG7834771.1"/>
    </source>
</evidence>
<dbReference type="PANTHER" id="PTHR34639:SF1">
    <property type="entry name" value="PROTEIN FLATTOP"/>
    <property type="match status" value="1"/>
</dbReference>
<comment type="caution">
    <text evidence="3">The sequence shown here is derived from an EMBL/GenBank/DDBJ whole genome shotgun (WGS) entry which is preliminary data.</text>
</comment>
<proteinExistence type="inferred from homology"/>
<dbReference type="AlphaFoldDB" id="A0A8J2M840"/>
<dbReference type="EMBL" id="CAJVCH010570371">
    <property type="protein sequence ID" value="CAG7834771.1"/>
    <property type="molecule type" value="Genomic_DNA"/>
</dbReference>
<evidence type="ECO:0000256" key="1">
    <source>
        <dbReference type="ARBA" id="ARBA00009887"/>
    </source>
</evidence>
<dbReference type="EMBL" id="CAJVCH010570371">
    <property type="protein sequence ID" value="CAG7834772.1"/>
    <property type="molecule type" value="Genomic_DNA"/>
</dbReference>
<dbReference type="GO" id="GO:0044782">
    <property type="term" value="P:cilium organization"/>
    <property type="evidence" value="ECO:0007669"/>
    <property type="project" value="TreeGrafter"/>
</dbReference>
<reference evidence="3" key="1">
    <citation type="submission" date="2021-06" db="EMBL/GenBank/DDBJ databases">
        <authorList>
            <person name="Hodson N. C."/>
            <person name="Mongue J. A."/>
            <person name="Jaron S. K."/>
        </authorList>
    </citation>
    <scope>NUCLEOTIDE SEQUENCE</scope>
</reference>
<organism evidence="3 4">
    <name type="scientific">Allacma fusca</name>
    <dbReference type="NCBI Taxonomy" id="39272"/>
    <lineage>
        <taxon>Eukaryota</taxon>
        <taxon>Metazoa</taxon>
        <taxon>Ecdysozoa</taxon>
        <taxon>Arthropoda</taxon>
        <taxon>Hexapoda</taxon>
        <taxon>Collembola</taxon>
        <taxon>Symphypleona</taxon>
        <taxon>Sminthuridae</taxon>
        <taxon>Allacma</taxon>
    </lineage>
</organism>
<evidence type="ECO:0000256" key="2">
    <source>
        <dbReference type="ARBA" id="ARBA00033306"/>
    </source>
</evidence>
<protein>
    <recommendedName>
        <fullName evidence="2">Cilia- and flagella-associated protein 126</fullName>
    </recommendedName>
</protein>
<dbReference type="InterPro" id="IPR038797">
    <property type="entry name" value="Fltp"/>
</dbReference>
<comment type="similarity">
    <text evidence="1">Belongs to the Flattop family.</text>
</comment>
<dbReference type="OrthoDB" id="521617at2759"/>
<dbReference type="Proteomes" id="UP000708208">
    <property type="component" value="Unassembled WGS sequence"/>
</dbReference>
<keyword evidence="4" id="KW-1185">Reference proteome</keyword>
<dbReference type="PANTHER" id="PTHR34639">
    <property type="entry name" value="PROTEIN FLATTOP"/>
    <property type="match status" value="1"/>
</dbReference>
<sequence length="126" mass="14616">MSFHYSANQYNDSYKAKRLGNWQYGINHPGAYPRRRCGCTYPIAFNNGHMFPGIKRSPCSSPWGDYRAWIWEETSRCDCVDRIRNPQDYDRPPCTIAVTRMRPCPVTEAQVTARAVVNQLFNPPRP</sequence>
<dbReference type="Pfam" id="PF22611">
    <property type="entry name" value="CFAP126"/>
    <property type="match status" value="1"/>
</dbReference>
<gene>
    <name evidence="3" type="ORF">AFUS01_LOCUS44235</name>
</gene>
<evidence type="ECO:0000313" key="4">
    <source>
        <dbReference type="Proteomes" id="UP000708208"/>
    </source>
</evidence>
<dbReference type="GO" id="GO:0036064">
    <property type="term" value="C:ciliary basal body"/>
    <property type="evidence" value="ECO:0007669"/>
    <property type="project" value="TreeGrafter"/>
</dbReference>
<dbReference type="CDD" id="cd23705">
    <property type="entry name" value="Flattop"/>
    <property type="match status" value="1"/>
</dbReference>